<evidence type="ECO:0000256" key="1">
    <source>
        <dbReference type="ARBA" id="ARBA00023015"/>
    </source>
</evidence>
<reference evidence="6 7" key="1">
    <citation type="submission" date="2019-05" db="EMBL/GenBank/DDBJ databases">
        <title>Draft genome sequence of Actinomadura sp. 14C53.</title>
        <authorList>
            <person name="Saricaoglu S."/>
            <person name="Isik K."/>
        </authorList>
    </citation>
    <scope>NUCLEOTIDE SEQUENCE [LARGE SCALE GENOMIC DNA]</scope>
    <source>
        <strain evidence="6 7">14C53</strain>
    </source>
</reference>
<sequence>MKPEVDGLDDLVRIAIRLARERGADVVDVPIGEIAAAAGMSRSTLVRRLRGTRRTLDEAVRAAGVDPGGQPVRERAVAAAAALIGERGLAAVTLEDVAAAAECSLPSLHLTFGGRDGLLAVVFERHMPLVDVENLLADPPGVEETVRTIHQTFAEAFSREPQVFPAILADVLARPDGPGRRLFQEQALPRLLGSLGVWLMTEVRTGRFRPLSLPILAHLLIGPMVTHILVRPTLAPLLGADLPTIEEVAETFTGAFLRAVVNDDAAGADGTGETGAP</sequence>
<evidence type="ECO:0000259" key="5">
    <source>
        <dbReference type="PROSITE" id="PS50977"/>
    </source>
</evidence>
<gene>
    <name evidence="6" type="ORF">ETD83_38630</name>
</gene>
<dbReference type="PANTHER" id="PTHR30055">
    <property type="entry name" value="HTH-TYPE TRANSCRIPTIONAL REGULATOR RUTR"/>
    <property type="match status" value="1"/>
</dbReference>
<evidence type="ECO:0000313" key="6">
    <source>
        <dbReference type="EMBL" id="TMQ89732.1"/>
    </source>
</evidence>
<evidence type="ECO:0000256" key="4">
    <source>
        <dbReference type="PROSITE-ProRule" id="PRU00335"/>
    </source>
</evidence>
<dbReference type="InterPro" id="IPR050109">
    <property type="entry name" value="HTH-type_TetR-like_transc_reg"/>
</dbReference>
<keyword evidence="3" id="KW-0804">Transcription</keyword>
<dbReference type="PANTHER" id="PTHR30055:SF234">
    <property type="entry name" value="HTH-TYPE TRANSCRIPTIONAL REGULATOR BETI"/>
    <property type="match status" value="1"/>
</dbReference>
<keyword evidence="7" id="KW-1185">Reference proteome</keyword>
<feature type="domain" description="HTH tetR-type" evidence="5">
    <location>
        <begin position="70"/>
        <end position="130"/>
    </location>
</feature>
<proteinExistence type="predicted"/>
<keyword evidence="1" id="KW-0805">Transcription regulation</keyword>
<name>A0A5C4IZX2_9ACTN</name>
<dbReference type="OrthoDB" id="3467435at2"/>
<dbReference type="Gene3D" id="1.10.357.10">
    <property type="entry name" value="Tetracycline Repressor, domain 2"/>
    <property type="match status" value="1"/>
</dbReference>
<protein>
    <submittedName>
        <fullName evidence="6">TetR/AcrR family transcriptional regulator</fullName>
    </submittedName>
</protein>
<dbReference type="InterPro" id="IPR009057">
    <property type="entry name" value="Homeodomain-like_sf"/>
</dbReference>
<comment type="caution">
    <text evidence="6">The sequence shown here is derived from an EMBL/GenBank/DDBJ whole genome shotgun (WGS) entry which is preliminary data.</text>
</comment>
<dbReference type="InterPro" id="IPR001647">
    <property type="entry name" value="HTH_TetR"/>
</dbReference>
<dbReference type="GO" id="GO:0003700">
    <property type="term" value="F:DNA-binding transcription factor activity"/>
    <property type="evidence" value="ECO:0007669"/>
    <property type="project" value="TreeGrafter"/>
</dbReference>
<keyword evidence="2 4" id="KW-0238">DNA-binding</keyword>
<evidence type="ECO:0000256" key="3">
    <source>
        <dbReference type="ARBA" id="ARBA00023163"/>
    </source>
</evidence>
<dbReference type="SUPFAM" id="SSF46689">
    <property type="entry name" value="Homeodomain-like"/>
    <property type="match status" value="1"/>
</dbReference>
<dbReference type="RefSeq" id="WP_138650144.1">
    <property type="nucleotide sequence ID" value="NZ_VCKW01000380.1"/>
</dbReference>
<organism evidence="6 7">
    <name type="scientific">Actinomadura soli</name>
    <dbReference type="NCBI Taxonomy" id="2508997"/>
    <lineage>
        <taxon>Bacteria</taxon>
        <taxon>Bacillati</taxon>
        <taxon>Actinomycetota</taxon>
        <taxon>Actinomycetes</taxon>
        <taxon>Streptosporangiales</taxon>
        <taxon>Thermomonosporaceae</taxon>
        <taxon>Actinomadura</taxon>
    </lineage>
</organism>
<dbReference type="AlphaFoldDB" id="A0A5C4IZX2"/>
<accession>A0A5C4IZX2</accession>
<dbReference type="PROSITE" id="PS50977">
    <property type="entry name" value="HTH_TETR_2"/>
    <property type="match status" value="1"/>
</dbReference>
<feature type="DNA-binding region" description="H-T-H motif" evidence="4">
    <location>
        <begin position="93"/>
        <end position="112"/>
    </location>
</feature>
<dbReference type="Pfam" id="PF00440">
    <property type="entry name" value="TetR_N"/>
    <property type="match status" value="1"/>
</dbReference>
<dbReference type="GO" id="GO:0000976">
    <property type="term" value="F:transcription cis-regulatory region binding"/>
    <property type="evidence" value="ECO:0007669"/>
    <property type="project" value="TreeGrafter"/>
</dbReference>
<evidence type="ECO:0000256" key="2">
    <source>
        <dbReference type="ARBA" id="ARBA00023125"/>
    </source>
</evidence>
<evidence type="ECO:0000313" key="7">
    <source>
        <dbReference type="Proteomes" id="UP000309174"/>
    </source>
</evidence>
<dbReference type="EMBL" id="VCKW01000380">
    <property type="protein sequence ID" value="TMQ89732.1"/>
    <property type="molecule type" value="Genomic_DNA"/>
</dbReference>
<dbReference type="Proteomes" id="UP000309174">
    <property type="component" value="Unassembled WGS sequence"/>
</dbReference>